<dbReference type="Proteomes" id="UP001157006">
    <property type="component" value="Chromosome 6"/>
</dbReference>
<keyword evidence="1" id="KW-0812">Transmembrane</keyword>
<dbReference type="AlphaFoldDB" id="A0AAV1BD63"/>
<accession>A0AAV1BD63</accession>
<sequence>MHSNGLSRYQRQGDTGVGFLLFSLAVLYVFSKRIGILTLQRKVTGAIKAVMKGHAELRSQAVAEDMNLHQVIVDHFHNNKCCQAVQKHLKTFCHRERKKTRDHNVEHIDLASAKGIEDKHLKLLKTKTQGMRPNVIPYESVLSALTRITHEEGLRELRIFISLWIAVKAFVVNQKFFLIIVTLKLYILGLSTCAIQRRVALTFDKLNG</sequence>
<keyword evidence="1" id="KW-0472">Membrane</keyword>
<evidence type="ECO:0000256" key="1">
    <source>
        <dbReference type="SAM" id="Phobius"/>
    </source>
</evidence>
<evidence type="ECO:0000313" key="2">
    <source>
        <dbReference type="EMBL" id="CAI8619663.1"/>
    </source>
</evidence>
<gene>
    <name evidence="2" type="ORF">VFH_VI182280</name>
</gene>
<reference evidence="2 3" key="1">
    <citation type="submission" date="2023-01" db="EMBL/GenBank/DDBJ databases">
        <authorList>
            <person name="Kreplak J."/>
        </authorList>
    </citation>
    <scope>NUCLEOTIDE SEQUENCE [LARGE SCALE GENOMIC DNA]</scope>
</reference>
<protein>
    <submittedName>
        <fullName evidence="2">Uncharacterized protein</fullName>
    </submittedName>
</protein>
<feature type="transmembrane region" description="Helical" evidence="1">
    <location>
        <begin position="15"/>
        <end position="31"/>
    </location>
</feature>
<proteinExistence type="predicted"/>
<evidence type="ECO:0000313" key="3">
    <source>
        <dbReference type="Proteomes" id="UP001157006"/>
    </source>
</evidence>
<feature type="transmembrane region" description="Helical" evidence="1">
    <location>
        <begin position="176"/>
        <end position="195"/>
    </location>
</feature>
<name>A0AAV1BD63_VICFA</name>
<organism evidence="2 3">
    <name type="scientific">Vicia faba</name>
    <name type="common">Broad bean</name>
    <name type="synonym">Faba vulgaris</name>
    <dbReference type="NCBI Taxonomy" id="3906"/>
    <lineage>
        <taxon>Eukaryota</taxon>
        <taxon>Viridiplantae</taxon>
        <taxon>Streptophyta</taxon>
        <taxon>Embryophyta</taxon>
        <taxon>Tracheophyta</taxon>
        <taxon>Spermatophyta</taxon>
        <taxon>Magnoliopsida</taxon>
        <taxon>eudicotyledons</taxon>
        <taxon>Gunneridae</taxon>
        <taxon>Pentapetalae</taxon>
        <taxon>rosids</taxon>
        <taxon>fabids</taxon>
        <taxon>Fabales</taxon>
        <taxon>Fabaceae</taxon>
        <taxon>Papilionoideae</taxon>
        <taxon>50 kb inversion clade</taxon>
        <taxon>NPAAA clade</taxon>
        <taxon>Hologalegina</taxon>
        <taxon>IRL clade</taxon>
        <taxon>Fabeae</taxon>
        <taxon>Vicia</taxon>
    </lineage>
</organism>
<dbReference type="EMBL" id="OX451741">
    <property type="protein sequence ID" value="CAI8619663.1"/>
    <property type="molecule type" value="Genomic_DNA"/>
</dbReference>
<keyword evidence="3" id="KW-1185">Reference proteome</keyword>
<keyword evidence="1" id="KW-1133">Transmembrane helix</keyword>